<dbReference type="AlphaFoldDB" id="A0A438NHU1"/>
<evidence type="ECO:0000256" key="2">
    <source>
        <dbReference type="ARBA" id="ARBA00022692"/>
    </source>
</evidence>
<dbReference type="Proteomes" id="UP000288859">
    <property type="component" value="Unassembled WGS sequence"/>
</dbReference>
<feature type="transmembrane region" description="Helical" evidence="6">
    <location>
        <begin position="185"/>
        <end position="203"/>
    </location>
</feature>
<keyword evidence="2 6" id="KW-0812">Transmembrane</keyword>
<dbReference type="InterPro" id="IPR011701">
    <property type="entry name" value="MFS"/>
</dbReference>
<dbReference type="OrthoDB" id="4078873at2759"/>
<gene>
    <name evidence="7" type="ORF">B0A52_00651</name>
</gene>
<feature type="compositionally biased region" description="Basic and acidic residues" evidence="5">
    <location>
        <begin position="10"/>
        <end position="31"/>
    </location>
</feature>
<feature type="transmembrane region" description="Helical" evidence="6">
    <location>
        <begin position="439"/>
        <end position="464"/>
    </location>
</feature>
<evidence type="ECO:0000256" key="4">
    <source>
        <dbReference type="ARBA" id="ARBA00023136"/>
    </source>
</evidence>
<organism evidence="7 8">
    <name type="scientific">Exophiala mesophila</name>
    <name type="common">Black yeast-like fungus</name>
    <dbReference type="NCBI Taxonomy" id="212818"/>
    <lineage>
        <taxon>Eukaryota</taxon>
        <taxon>Fungi</taxon>
        <taxon>Dikarya</taxon>
        <taxon>Ascomycota</taxon>
        <taxon>Pezizomycotina</taxon>
        <taxon>Eurotiomycetes</taxon>
        <taxon>Chaetothyriomycetidae</taxon>
        <taxon>Chaetothyriales</taxon>
        <taxon>Herpotrichiellaceae</taxon>
        <taxon>Exophiala</taxon>
    </lineage>
</organism>
<comment type="subcellular location">
    <subcellularLocation>
        <location evidence="1">Membrane</location>
        <topology evidence="1">Multi-pass membrane protein</topology>
    </subcellularLocation>
</comment>
<dbReference type="GO" id="GO:0005886">
    <property type="term" value="C:plasma membrane"/>
    <property type="evidence" value="ECO:0007669"/>
    <property type="project" value="TreeGrafter"/>
</dbReference>
<evidence type="ECO:0000256" key="3">
    <source>
        <dbReference type="ARBA" id="ARBA00022989"/>
    </source>
</evidence>
<feature type="transmembrane region" description="Helical" evidence="6">
    <location>
        <begin position="61"/>
        <end position="78"/>
    </location>
</feature>
<evidence type="ECO:0000256" key="5">
    <source>
        <dbReference type="SAM" id="MobiDB-lite"/>
    </source>
</evidence>
<dbReference type="Pfam" id="PF07690">
    <property type="entry name" value="MFS_1"/>
    <property type="match status" value="1"/>
</dbReference>
<comment type="caution">
    <text evidence="7">The sequence shown here is derived from an EMBL/GenBank/DDBJ whole genome shotgun (WGS) entry which is preliminary data.</text>
</comment>
<evidence type="ECO:0000313" key="7">
    <source>
        <dbReference type="EMBL" id="RVX75298.1"/>
    </source>
</evidence>
<feature type="transmembrane region" description="Helical" evidence="6">
    <location>
        <begin position="158"/>
        <end position="176"/>
    </location>
</feature>
<dbReference type="Gene3D" id="1.20.1250.20">
    <property type="entry name" value="MFS general substrate transporter like domains"/>
    <property type="match status" value="1"/>
</dbReference>
<feature type="transmembrane region" description="Helical" evidence="6">
    <location>
        <begin position="215"/>
        <end position="240"/>
    </location>
</feature>
<name>A0A438NHU1_EXOME</name>
<feature type="transmembrane region" description="Helical" evidence="6">
    <location>
        <begin position="379"/>
        <end position="401"/>
    </location>
</feature>
<dbReference type="GO" id="GO:0022857">
    <property type="term" value="F:transmembrane transporter activity"/>
    <property type="evidence" value="ECO:0007669"/>
    <property type="project" value="InterPro"/>
</dbReference>
<dbReference type="VEuPathDB" id="FungiDB:PV10_05617"/>
<reference evidence="7 8" key="1">
    <citation type="submission" date="2017-03" db="EMBL/GenBank/DDBJ databases">
        <title>Genomes of endolithic fungi from Antarctica.</title>
        <authorList>
            <person name="Coleine C."/>
            <person name="Masonjones S."/>
            <person name="Stajich J.E."/>
        </authorList>
    </citation>
    <scope>NUCLEOTIDE SEQUENCE [LARGE SCALE GENOMIC DNA]</scope>
    <source>
        <strain evidence="7 8">CCFEE 6314</strain>
    </source>
</reference>
<protein>
    <recommendedName>
        <fullName evidence="9">Major facilitator superfamily (MFS) profile domain-containing protein</fullName>
    </recommendedName>
</protein>
<feature type="transmembrane region" description="Helical" evidence="6">
    <location>
        <begin position="299"/>
        <end position="320"/>
    </location>
</feature>
<accession>A0A438NHU1</accession>
<dbReference type="PANTHER" id="PTHR23501:SF3">
    <property type="entry name" value="MAJOR FACILITATOR SUPERFAMILY (MFS) PROFILE DOMAIN-CONTAINING PROTEIN"/>
    <property type="match status" value="1"/>
</dbReference>
<feature type="transmembrane region" description="Helical" evidence="6">
    <location>
        <begin position="341"/>
        <end position="367"/>
    </location>
</feature>
<feature type="region of interest" description="Disordered" evidence="5">
    <location>
        <begin position="1"/>
        <end position="31"/>
    </location>
</feature>
<keyword evidence="4 6" id="KW-0472">Membrane</keyword>
<feature type="transmembrane region" description="Helical" evidence="6">
    <location>
        <begin position="547"/>
        <end position="566"/>
    </location>
</feature>
<dbReference type="EMBL" id="NAJM01000002">
    <property type="protein sequence ID" value="RVX75298.1"/>
    <property type="molecule type" value="Genomic_DNA"/>
</dbReference>
<dbReference type="PANTHER" id="PTHR23501">
    <property type="entry name" value="MAJOR FACILITATOR SUPERFAMILY"/>
    <property type="match status" value="1"/>
</dbReference>
<feature type="transmembrane region" description="Helical" evidence="6">
    <location>
        <begin position="263"/>
        <end position="287"/>
    </location>
</feature>
<dbReference type="InterPro" id="IPR036259">
    <property type="entry name" value="MFS_trans_sf"/>
</dbReference>
<keyword evidence="3 6" id="KW-1133">Transmembrane helix</keyword>
<dbReference type="SUPFAM" id="SSF103473">
    <property type="entry name" value="MFS general substrate transporter"/>
    <property type="match status" value="2"/>
</dbReference>
<evidence type="ECO:0000256" key="1">
    <source>
        <dbReference type="ARBA" id="ARBA00004141"/>
    </source>
</evidence>
<feature type="transmembrane region" description="Helical" evidence="6">
    <location>
        <begin position="129"/>
        <end position="146"/>
    </location>
</feature>
<evidence type="ECO:0000313" key="8">
    <source>
        <dbReference type="Proteomes" id="UP000288859"/>
    </source>
</evidence>
<proteinExistence type="predicted"/>
<evidence type="ECO:0008006" key="9">
    <source>
        <dbReference type="Google" id="ProtNLM"/>
    </source>
</evidence>
<evidence type="ECO:0000256" key="6">
    <source>
        <dbReference type="SAM" id="Phobius"/>
    </source>
</evidence>
<sequence length="581" mass="63899">MASATATGPPEKRPEIASDEHNDQQPGKPVDEAFNHAEGERLQHGVQIAQAATQLWTVKQLAVLYVIIFLVQFVQLFANGVVSTLSPYVTSAFASHSLLATSQVVASLCSGLTQLPYAKLMDIWGRPKSLALMILCQTIGFIMLAACRDVQTYCAARVFFQTGYRGIIFTVLIIIADTSTLRHRAFWIAAASTPTIATSWLFGPATESIGRGIGWRWGMGVFAIVIPVACCPLCGFLYYYQRKSEEANLTAPSTRDLSLIKQIIFYVNEFDVVGLFILTLGLALFLLSLSLYSFEEDGWQSPMIICFIIIGGLLIIAFVIHEKYWASVSFMPWDLIKNRTVFFTYSLDCLLVASFSIWATYFLSMLIIVWRQSITHSTYILNIHAVGATVSGLFVGAAVLFGVRLKHLAAFVAMPLMFLGAGLLYHFCLPSTKMGYMIMTQVFLACGMGTLIIAMQVTVMAVASQQRIPALIATETLMADIGAALGSAISGAIWADVFPRKLAQFLPPENIDLAPEIFSSLFVQLSYAPGSAIRDAINMAYSASLRYMLITALCLYAACMFCILCWKNVELGKKGRERGRL</sequence>
<feature type="transmembrane region" description="Helical" evidence="6">
    <location>
        <begin position="408"/>
        <end position="427"/>
    </location>
</feature>